<dbReference type="AlphaFoldDB" id="A0A9Y1FQK9"/>
<reference evidence="2" key="1">
    <citation type="journal article" date="2022" name="Nat. Microbiol.">
        <title>Unique mobile elements and scalable gene flow at the prokaryote-eukaryote boundary revealed by circularized Asgard archaea genomes.</title>
        <authorList>
            <person name="Wu F."/>
            <person name="Speth D.R."/>
            <person name="Philosof A."/>
            <person name="Cremiere A."/>
            <person name="Narayanan A."/>
            <person name="Barco R.A."/>
            <person name="Connon S.A."/>
            <person name="Amend J.P."/>
            <person name="Antoshechkin I.A."/>
            <person name="Orphan V.J."/>
        </authorList>
    </citation>
    <scope>NUCLEOTIDE SEQUENCE</scope>
    <source>
        <strain evidence="2">PR6</strain>
    </source>
</reference>
<dbReference type="InterPro" id="IPR027417">
    <property type="entry name" value="P-loop_NTPase"/>
</dbReference>
<feature type="domain" description="Molybdopterin-guanine dinucleotide biosynthesis protein B (MobB)" evidence="1">
    <location>
        <begin position="10"/>
        <end position="132"/>
    </location>
</feature>
<evidence type="ECO:0000313" key="2">
    <source>
        <dbReference type="EMBL" id="UJG44699.1"/>
    </source>
</evidence>
<dbReference type="Gene3D" id="3.40.50.300">
    <property type="entry name" value="P-loop containing nucleotide triphosphate hydrolases"/>
    <property type="match status" value="1"/>
</dbReference>
<organism evidence="2">
    <name type="scientific">Candidatus Heimdallarchaeum endolithica</name>
    <dbReference type="NCBI Taxonomy" id="2876572"/>
    <lineage>
        <taxon>Archaea</taxon>
        <taxon>Promethearchaeati</taxon>
        <taxon>Candidatus Heimdallarchaeota</taxon>
        <taxon>Candidatus Heimdallarchaeia (ex Rinke et al. 2021) (nom. nud.)</taxon>
        <taxon>Candidatus Heimdallarchaeales</taxon>
        <taxon>Candidatus Heimdallarchaeaceae</taxon>
        <taxon>Candidatus Heimdallarchaeum</taxon>
    </lineage>
</organism>
<gene>
    <name evidence="2" type="primary">mobB</name>
    <name evidence="2" type="ORF">K9W46_05840</name>
</gene>
<dbReference type="GO" id="GO:0005525">
    <property type="term" value="F:GTP binding"/>
    <property type="evidence" value="ECO:0007669"/>
    <property type="project" value="InterPro"/>
</dbReference>
<dbReference type="EMBL" id="CP084167">
    <property type="protein sequence ID" value="UJG44699.1"/>
    <property type="molecule type" value="Genomic_DNA"/>
</dbReference>
<accession>A0A9Y1FQK9</accession>
<dbReference type="PANTHER" id="PTHR40072:SF1">
    <property type="entry name" value="MOLYBDOPTERIN-GUANINE DINUCLEOTIDE BIOSYNTHESIS ADAPTER PROTEIN"/>
    <property type="match status" value="1"/>
</dbReference>
<dbReference type="InterPro" id="IPR052539">
    <property type="entry name" value="MGD_biosynthesis_adapter"/>
</dbReference>
<dbReference type="Pfam" id="PF03205">
    <property type="entry name" value="MobB"/>
    <property type="match status" value="1"/>
</dbReference>
<dbReference type="NCBIfam" id="TIGR00176">
    <property type="entry name" value="mobB"/>
    <property type="match status" value="1"/>
</dbReference>
<dbReference type="InterPro" id="IPR004435">
    <property type="entry name" value="MobB_dom"/>
</dbReference>
<sequence>MNISVERQKIIQIVGFSNTGKTTLVTNIIRKLNNKKIKVSTIKSAPTHKIEDHGKDSDKNFFSGGVSTAVLFSNGTQITFSELSLEQTIGLINEYTNSDLIIIEGFKKLDFPKIIVWTKNIDLSLFNLDNLIGVYCPSNIYKENEKDVKLFVKKYNFNLFKSDEQIIELLLEEFKL</sequence>
<dbReference type="GO" id="GO:0006777">
    <property type="term" value="P:Mo-molybdopterin cofactor biosynthetic process"/>
    <property type="evidence" value="ECO:0007669"/>
    <property type="project" value="InterPro"/>
</dbReference>
<dbReference type="PANTHER" id="PTHR40072">
    <property type="entry name" value="MOLYBDOPTERIN-GUANINE DINUCLEOTIDE BIOSYNTHESIS ADAPTER PROTEIN-RELATED"/>
    <property type="match status" value="1"/>
</dbReference>
<dbReference type="Proteomes" id="UP001200513">
    <property type="component" value="Chromosome"/>
</dbReference>
<protein>
    <submittedName>
        <fullName evidence="2">Molybdopterin-guanine dinucleotide biosynthesis protein B</fullName>
    </submittedName>
</protein>
<name>A0A9Y1FQK9_9ARCH</name>
<proteinExistence type="predicted"/>
<dbReference type="SUPFAM" id="SSF52540">
    <property type="entry name" value="P-loop containing nucleoside triphosphate hydrolases"/>
    <property type="match status" value="1"/>
</dbReference>
<evidence type="ECO:0000259" key="1">
    <source>
        <dbReference type="Pfam" id="PF03205"/>
    </source>
</evidence>